<evidence type="ECO:0000256" key="2">
    <source>
        <dbReference type="SAM" id="SignalP"/>
    </source>
</evidence>
<keyword evidence="2" id="KW-0732">Signal</keyword>
<gene>
    <name evidence="3" type="ORF">KSF_082590</name>
</gene>
<feature type="region of interest" description="Disordered" evidence="1">
    <location>
        <begin position="29"/>
        <end position="48"/>
    </location>
</feature>
<name>A0A8J3IZQ2_9CHLR</name>
<evidence type="ECO:0000256" key="1">
    <source>
        <dbReference type="SAM" id="MobiDB-lite"/>
    </source>
</evidence>
<dbReference type="PROSITE" id="PS51257">
    <property type="entry name" value="PROKAR_LIPOPROTEIN"/>
    <property type="match status" value="1"/>
</dbReference>
<reference evidence="3" key="1">
    <citation type="submission" date="2020-10" db="EMBL/GenBank/DDBJ databases">
        <title>Taxonomic study of unclassified bacteria belonging to the class Ktedonobacteria.</title>
        <authorList>
            <person name="Yabe S."/>
            <person name="Wang C.M."/>
            <person name="Zheng Y."/>
            <person name="Sakai Y."/>
            <person name="Cavaletti L."/>
            <person name="Monciardini P."/>
            <person name="Donadio S."/>
        </authorList>
    </citation>
    <scope>NUCLEOTIDE SEQUENCE</scope>
    <source>
        <strain evidence="3">ID150040</strain>
    </source>
</reference>
<dbReference type="EMBL" id="BNJK01000002">
    <property type="protein sequence ID" value="GHO98211.1"/>
    <property type="molecule type" value="Genomic_DNA"/>
</dbReference>
<organism evidence="3 4">
    <name type="scientific">Reticulibacter mediterranei</name>
    <dbReference type="NCBI Taxonomy" id="2778369"/>
    <lineage>
        <taxon>Bacteria</taxon>
        <taxon>Bacillati</taxon>
        <taxon>Chloroflexota</taxon>
        <taxon>Ktedonobacteria</taxon>
        <taxon>Ktedonobacterales</taxon>
        <taxon>Reticulibacteraceae</taxon>
        <taxon>Reticulibacter</taxon>
    </lineage>
</organism>
<dbReference type="SUPFAM" id="SSF49503">
    <property type="entry name" value="Cupredoxins"/>
    <property type="match status" value="1"/>
</dbReference>
<evidence type="ECO:0000313" key="4">
    <source>
        <dbReference type="Proteomes" id="UP000597444"/>
    </source>
</evidence>
<comment type="caution">
    <text evidence="3">The sequence shown here is derived from an EMBL/GenBank/DDBJ whole genome shotgun (WGS) entry which is preliminary data.</text>
</comment>
<dbReference type="Proteomes" id="UP000597444">
    <property type="component" value="Unassembled WGS sequence"/>
</dbReference>
<feature type="signal peptide" evidence="2">
    <location>
        <begin position="1"/>
        <end position="21"/>
    </location>
</feature>
<feature type="chain" id="PRO_5035308919" description="Blue (type 1) copper domain-containing protein" evidence="2">
    <location>
        <begin position="22"/>
        <end position="158"/>
    </location>
</feature>
<dbReference type="RefSeq" id="WP_220208972.1">
    <property type="nucleotide sequence ID" value="NZ_BNJK01000002.1"/>
</dbReference>
<proteinExistence type="predicted"/>
<dbReference type="Gene3D" id="2.60.40.420">
    <property type="entry name" value="Cupredoxins - blue copper proteins"/>
    <property type="match status" value="1"/>
</dbReference>
<dbReference type="InterPro" id="IPR008972">
    <property type="entry name" value="Cupredoxin"/>
</dbReference>
<protein>
    <recommendedName>
        <fullName evidence="5">Blue (type 1) copper domain-containing protein</fullName>
    </recommendedName>
</protein>
<dbReference type="AlphaFoldDB" id="A0A8J3IZQ2"/>
<accession>A0A8J3IZQ2</accession>
<evidence type="ECO:0008006" key="5">
    <source>
        <dbReference type="Google" id="ProtNLM"/>
    </source>
</evidence>
<keyword evidence="4" id="KW-1185">Reference proteome</keyword>
<sequence length="158" mass="16740">MGKKIVFIFMLFALLSVLFVACSGRDDTNNNANTGSANTSSSSGYDSSNTYGNTGNATAATAGSNEIHLTDTNFAQPSITIAKGSKLTMIDDSSIVHEIKNGSWANDQPKPLKESNAPTVNVSFKGNDTQTVGPFPVAGTYHLFCTIHDNMNLTVIVK</sequence>
<evidence type="ECO:0000313" key="3">
    <source>
        <dbReference type="EMBL" id="GHO98211.1"/>
    </source>
</evidence>